<keyword evidence="2" id="KW-1185">Reference proteome</keyword>
<organism evidence="1 2">
    <name type="scientific">Caenorhabditis bovis</name>
    <dbReference type="NCBI Taxonomy" id="2654633"/>
    <lineage>
        <taxon>Eukaryota</taxon>
        <taxon>Metazoa</taxon>
        <taxon>Ecdysozoa</taxon>
        <taxon>Nematoda</taxon>
        <taxon>Chromadorea</taxon>
        <taxon>Rhabditida</taxon>
        <taxon>Rhabditina</taxon>
        <taxon>Rhabditomorpha</taxon>
        <taxon>Rhabditoidea</taxon>
        <taxon>Rhabditidae</taxon>
        <taxon>Peloderinae</taxon>
        <taxon>Caenorhabditis</taxon>
    </lineage>
</organism>
<dbReference type="AlphaFoldDB" id="A0A8S1EJX8"/>
<dbReference type="EMBL" id="CADEPM010000001">
    <property type="protein sequence ID" value="CAB3398063.1"/>
    <property type="molecule type" value="Genomic_DNA"/>
</dbReference>
<evidence type="ECO:0000313" key="1">
    <source>
        <dbReference type="EMBL" id="CAB3398063.1"/>
    </source>
</evidence>
<gene>
    <name evidence="1" type="ORF">CBOVIS_LOCUS1390</name>
</gene>
<name>A0A8S1EJX8_9PELO</name>
<dbReference type="PANTHER" id="PTHR47248">
    <property type="entry name" value="PROTEIN CBG06772"/>
    <property type="match status" value="1"/>
</dbReference>
<dbReference type="PANTHER" id="PTHR47248:SF5">
    <property type="entry name" value="BPTI_KUNITZ INHIBITOR DOMAIN-CONTAINING PROTEIN"/>
    <property type="match status" value="1"/>
</dbReference>
<reference evidence="1 2" key="1">
    <citation type="submission" date="2020-04" db="EMBL/GenBank/DDBJ databases">
        <authorList>
            <person name="Laetsch R D."/>
            <person name="Stevens L."/>
            <person name="Kumar S."/>
            <person name="Blaxter L. M."/>
        </authorList>
    </citation>
    <scope>NUCLEOTIDE SEQUENCE [LARGE SCALE GENOMIC DNA]</scope>
</reference>
<proteinExistence type="predicted"/>
<dbReference type="Proteomes" id="UP000494206">
    <property type="component" value="Unassembled WGS sequence"/>
</dbReference>
<comment type="caution">
    <text evidence="1">The sequence shown here is derived from an EMBL/GenBank/DDBJ whole genome shotgun (WGS) entry which is preliminary data.</text>
</comment>
<protein>
    <submittedName>
        <fullName evidence="1">Uncharacterized protein</fullName>
    </submittedName>
</protein>
<dbReference type="InterPro" id="IPR052861">
    <property type="entry name" value="BPTI/Kunitz_domain"/>
</dbReference>
<accession>A0A8S1EJX8</accession>
<sequence>MTSFHAKELNLTVIFNESDSRDLNYDFQKVAMCAPLESQSIRILMEKWMDTAKEKKCDSDTSTCLPGYTYGLCCDTAQLDAYSNDMLAECPNGLKLRYTDPALPWYAHDMRVVAKSCDVLQCPAGYHCHTGLHFAYCCPN</sequence>
<evidence type="ECO:0000313" key="2">
    <source>
        <dbReference type="Proteomes" id="UP000494206"/>
    </source>
</evidence>